<organism evidence="8 9">
    <name type="scientific">Flavobacterium ponti</name>
    <dbReference type="NCBI Taxonomy" id="665133"/>
    <lineage>
        <taxon>Bacteria</taxon>
        <taxon>Pseudomonadati</taxon>
        <taxon>Bacteroidota</taxon>
        <taxon>Flavobacteriia</taxon>
        <taxon>Flavobacteriales</taxon>
        <taxon>Flavobacteriaceae</taxon>
        <taxon>Flavobacterium</taxon>
    </lineage>
</organism>
<keyword evidence="7" id="KW-0732">Signal</keyword>
<feature type="signal peptide" evidence="7">
    <location>
        <begin position="1"/>
        <end position="19"/>
    </location>
</feature>
<dbReference type="EMBL" id="JBHSGW010000001">
    <property type="protein sequence ID" value="MFC4738716.1"/>
    <property type="molecule type" value="Genomic_DNA"/>
</dbReference>
<dbReference type="RefSeq" id="WP_379737860.1">
    <property type="nucleotide sequence ID" value="NZ_JBHSGW010000001.1"/>
</dbReference>
<accession>A0ABV9P258</accession>
<dbReference type="PANTHER" id="PTHR30026">
    <property type="entry name" value="OUTER MEMBRANE PROTEIN TOLC"/>
    <property type="match status" value="1"/>
</dbReference>
<sequence>MNKIALFILLFLIIINSNAQENTWSLEQCIALGLENSLEVKIKQIEIKRTQKKHNSIANNLLPTVGFDANQSYNFGSTIDPSTNGRVSSNIQYDNFFLSARMNLIDFNKIATSQVTKLDIERAKVEQEVLENEYKLQIAESFFTALYTQELLKIQETQFKNAKLNLERIEKEESIGSKPKSDLYDMQLSVAIEEKNIITTKQLAQIQKAQLFQLLNANQMDIESCILLPYLNAESIERNEGFSNPKLKLASLTYELGQKRIKQFRGNNLPTLSAFYNYSTFYYKPLNQPNVIVNSFSNQFADNKNQQVGLQLNVPIFNGFRNAKNVKALKFENEKEKVALNLEDLKLKQQIEIEKEKIKQITFLKTKLLVIKELNEKTFQTSQSKFEAGKIEAVVFSSVKNQFLQAEYDVLKNNLQYQFTILKLNLIKYDQL</sequence>
<dbReference type="PANTHER" id="PTHR30026:SF20">
    <property type="entry name" value="OUTER MEMBRANE PROTEIN TOLC"/>
    <property type="match status" value="1"/>
</dbReference>
<protein>
    <submittedName>
        <fullName evidence="8">TolC family protein</fullName>
    </submittedName>
</protein>
<keyword evidence="6" id="KW-0175">Coiled coil</keyword>
<comment type="subcellular location">
    <subcellularLocation>
        <location evidence="1">Cell outer membrane</location>
    </subcellularLocation>
</comment>
<comment type="caution">
    <text evidence="8">The sequence shown here is derived from an EMBL/GenBank/DDBJ whole genome shotgun (WGS) entry which is preliminary data.</text>
</comment>
<keyword evidence="5" id="KW-0998">Cell outer membrane</keyword>
<reference evidence="9" key="1">
    <citation type="journal article" date="2019" name="Int. J. Syst. Evol. Microbiol.">
        <title>The Global Catalogue of Microorganisms (GCM) 10K type strain sequencing project: providing services to taxonomists for standard genome sequencing and annotation.</title>
        <authorList>
            <consortium name="The Broad Institute Genomics Platform"/>
            <consortium name="The Broad Institute Genome Sequencing Center for Infectious Disease"/>
            <person name="Wu L."/>
            <person name="Ma J."/>
        </authorList>
    </citation>
    <scope>NUCLEOTIDE SEQUENCE [LARGE SCALE GENOMIC DNA]</scope>
    <source>
        <strain evidence="9">CCUG 50349</strain>
    </source>
</reference>
<gene>
    <name evidence="8" type="ORF">ACFO3U_01780</name>
</gene>
<evidence type="ECO:0000256" key="6">
    <source>
        <dbReference type="SAM" id="Coils"/>
    </source>
</evidence>
<feature type="chain" id="PRO_5045967135" evidence="7">
    <location>
        <begin position="20"/>
        <end position="432"/>
    </location>
</feature>
<evidence type="ECO:0000313" key="8">
    <source>
        <dbReference type="EMBL" id="MFC4738716.1"/>
    </source>
</evidence>
<dbReference type="InterPro" id="IPR051906">
    <property type="entry name" value="TolC-like"/>
</dbReference>
<feature type="coiled-coil region" evidence="6">
    <location>
        <begin position="120"/>
        <end position="172"/>
    </location>
</feature>
<keyword evidence="9" id="KW-1185">Reference proteome</keyword>
<evidence type="ECO:0000256" key="1">
    <source>
        <dbReference type="ARBA" id="ARBA00004442"/>
    </source>
</evidence>
<keyword evidence="4" id="KW-0472">Membrane</keyword>
<evidence type="ECO:0000256" key="7">
    <source>
        <dbReference type="SAM" id="SignalP"/>
    </source>
</evidence>
<evidence type="ECO:0000256" key="4">
    <source>
        <dbReference type="ARBA" id="ARBA00023136"/>
    </source>
</evidence>
<proteinExistence type="predicted"/>
<name>A0ABV9P258_9FLAO</name>
<keyword evidence="2" id="KW-1134">Transmembrane beta strand</keyword>
<dbReference type="Gene3D" id="1.20.1600.10">
    <property type="entry name" value="Outer membrane efflux proteins (OEP)"/>
    <property type="match status" value="1"/>
</dbReference>
<evidence type="ECO:0000256" key="3">
    <source>
        <dbReference type="ARBA" id="ARBA00022692"/>
    </source>
</evidence>
<dbReference type="Proteomes" id="UP001595885">
    <property type="component" value="Unassembled WGS sequence"/>
</dbReference>
<evidence type="ECO:0000256" key="5">
    <source>
        <dbReference type="ARBA" id="ARBA00023237"/>
    </source>
</evidence>
<evidence type="ECO:0000256" key="2">
    <source>
        <dbReference type="ARBA" id="ARBA00022452"/>
    </source>
</evidence>
<evidence type="ECO:0000313" key="9">
    <source>
        <dbReference type="Proteomes" id="UP001595885"/>
    </source>
</evidence>
<keyword evidence="3" id="KW-0812">Transmembrane</keyword>
<dbReference type="SUPFAM" id="SSF56954">
    <property type="entry name" value="Outer membrane efflux proteins (OEP)"/>
    <property type="match status" value="1"/>
</dbReference>